<sequence length="281" mass="29860">MRALTTSDVAFLLCTVLQRPPPSSLTLTTDIGLRLTLHPDGTISVSLNEPPSPFHSPGNSKPRSMHFTRAAASESTSIDAILLKPVLHTPPLTPTTSHGKGRGCHRYRIAPPLRPHRSHSLTLAAYISYAPDAAPIAMPTSTSASAAALRGRDLVARYDAAWCGAFGEWAEWSERARARTRAGPAQTQAQAQGPAFGDDEGARMLWMVEGLLLACWLSLQADVGAVEYAPGLRVGSSSSSSSSYSAGQKGAVRVYVLEKDAAGIGAVVRRFLRDLVMGMKG</sequence>
<dbReference type="GeneID" id="98179187"/>
<protein>
    <submittedName>
        <fullName evidence="2">Uncharacterized protein</fullName>
    </submittedName>
</protein>
<feature type="region of interest" description="Disordered" evidence="1">
    <location>
        <begin position="44"/>
        <end position="66"/>
    </location>
</feature>
<name>A0ABQ0GKE9_9PEZI</name>
<evidence type="ECO:0000256" key="1">
    <source>
        <dbReference type="SAM" id="MobiDB-lite"/>
    </source>
</evidence>
<evidence type="ECO:0000313" key="2">
    <source>
        <dbReference type="EMBL" id="GAB1318234.1"/>
    </source>
</evidence>
<comment type="caution">
    <text evidence="2">The sequence shown here is derived from an EMBL/GenBank/DDBJ whole genome shotgun (WGS) entry which is preliminary data.</text>
</comment>
<proteinExistence type="predicted"/>
<gene>
    <name evidence="2" type="ORF">MFIFM68171_08444</name>
</gene>
<dbReference type="EMBL" id="BAAFSV010000004">
    <property type="protein sequence ID" value="GAB1318234.1"/>
    <property type="molecule type" value="Genomic_DNA"/>
</dbReference>
<reference evidence="2 3" key="1">
    <citation type="submission" date="2024-09" db="EMBL/GenBank/DDBJ databases">
        <title>Itraconazole resistance in Madurella fahalii resulting from another homologue of gene encoding cytochrome P450 14-alpha sterol demethylase (CYP51).</title>
        <authorList>
            <person name="Yoshioka I."/>
            <person name="Fahal A.H."/>
            <person name="Kaneko S."/>
            <person name="Yaguchi T."/>
        </authorList>
    </citation>
    <scope>NUCLEOTIDE SEQUENCE [LARGE SCALE GENOMIC DNA]</scope>
    <source>
        <strain evidence="2 3">IFM 68171</strain>
    </source>
</reference>
<organism evidence="2 3">
    <name type="scientific">Madurella fahalii</name>
    <dbReference type="NCBI Taxonomy" id="1157608"/>
    <lineage>
        <taxon>Eukaryota</taxon>
        <taxon>Fungi</taxon>
        <taxon>Dikarya</taxon>
        <taxon>Ascomycota</taxon>
        <taxon>Pezizomycotina</taxon>
        <taxon>Sordariomycetes</taxon>
        <taxon>Sordariomycetidae</taxon>
        <taxon>Sordariales</taxon>
        <taxon>Sordariales incertae sedis</taxon>
        <taxon>Madurella</taxon>
    </lineage>
</organism>
<accession>A0ABQ0GKE9</accession>
<dbReference type="RefSeq" id="XP_070919965.1">
    <property type="nucleotide sequence ID" value="XM_071063864.1"/>
</dbReference>
<dbReference type="Proteomes" id="UP001628179">
    <property type="component" value="Unassembled WGS sequence"/>
</dbReference>
<keyword evidence="3" id="KW-1185">Reference proteome</keyword>
<evidence type="ECO:0000313" key="3">
    <source>
        <dbReference type="Proteomes" id="UP001628179"/>
    </source>
</evidence>